<dbReference type="EMBL" id="BPWL01000005">
    <property type="protein sequence ID" value="GJJ10068.1"/>
    <property type="molecule type" value="Genomic_DNA"/>
</dbReference>
<feature type="compositionally biased region" description="Polar residues" evidence="3">
    <location>
        <begin position="645"/>
        <end position="658"/>
    </location>
</feature>
<name>A0AAV5A9C5_9AGAM</name>
<sequence length="822" mass="90577">MEQHQAGQRSKAKPRSAIEASQLREKTAAMGDRIRQLEEALAVAHAKTSTEVHVLLAKPEDLQGENFTEHGNQNGLQNDVIDAFGTLSIGSDGRSKYHNQSAGADYFAEAESPDVPTAGARAFSDGIHAPLPQEILHLASMFPFGPSENEFPLCTIDDLISGLPPADIAWNICEIFFTHGDWLFAAINRAEFMDGIYHPIYASDSSPSTDRLSLLFIILALGALLDISKPYDIRNTEFYYQLARAAFCLEPLIEAATIPTIQSLHFQIIYLYMTERQTVEHRWLNMGLIAKLVYSTGLHRDSGNWIHDNEAEIERRRKLFWEIYAYDAWISFIMGRPPSFNLPHIHCRLPKDVDPISNEQGIPQPSFHTVWKYQYRTQCLVPVVEEAFGAKAPNYATILKLDRRIRDFEIPTSLQLGFPTDGNQGSIGLPLSMQRYMLFCERETSLLYLHRAYFAQAVCDSPDNPLESKYATSVSATYRSACLIVAGTHDATVRHPELASRFWWFWSNLFSAAIVLGSIVTRSPACQLSASAMNELDLACNLMEHRAAPGRSAKAVPILRRLRDKARLALAQPSQGSVIDKASPQSNSNSSNKDDDDELAIFAGRTRFISNTARSRSPTRSPSSSQGVGSGGRITSARRRGSESLGPSNIRLRTTSNRRGSEPFPYDDTIPTSESEVFRQAHPSLLEHLRGINGYVPPPAIMQGIIAAREERATREATMTGPAPPGHSSLVKSEVPYQWGESSNVAPPSSSSPNAVFMTPPTAPYEIPTNHGSGGMYVPDAQPNPAGLMAQAVGTFGYPAELNGDGTWQQLMAQLGVLDGSN</sequence>
<evidence type="ECO:0000256" key="1">
    <source>
        <dbReference type="ARBA" id="ARBA00004123"/>
    </source>
</evidence>
<dbReference type="InterPro" id="IPR007219">
    <property type="entry name" value="XnlR_reg_dom"/>
</dbReference>
<dbReference type="Proteomes" id="UP001050691">
    <property type="component" value="Unassembled WGS sequence"/>
</dbReference>
<dbReference type="PANTHER" id="PTHR31001:SF56">
    <property type="entry name" value="ZN(2)-C6 FUNGAL-TYPE DOMAIN-CONTAINING PROTEIN"/>
    <property type="match status" value="1"/>
</dbReference>
<keyword evidence="2" id="KW-0539">Nucleus</keyword>
<feature type="region of interest" description="Disordered" evidence="3">
    <location>
        <begin position="1"/>
        <end position="29"/>
    </location>
</feature>
<feature type="region of interest" description="Disordered" evidence="3">
    <location>
        <begin position="610"/>
        <end position="671"/>
    </location>
</feature>
<dbReference type="CDD" id="cd12148">
    <property type="entry name" value="fungal_TF_MHR"/>
    <property type="match status" value="1"/>
</dbReference>
<feature type="compositionally biased region" description="Low complexity" evidence="3">
    <location>
        <begin position="614"/>
        <end position="627"/>
    </location>
</feature>
<protein>
    <recommendedName>
        <fullName evidence="4">Xylanolytic transcriptional activator regulatory domain-containing protein</fullName>
    </recommendedName>
</protein>
<dbReference type="Pfam" id="PF04082">
    <property type="entry name" value="Fungal_trans"/>
    <property type="match status" value="1"/>
</dbReference>
<evidence type="ECO:0000256" key="2">
    <source>
        <dbReference type="ARBA" id="ARBA00023242"/>
    </source>
</evidence>
<comment type="caution">
    <text evidence="5">The sequence shown here is derived from an EMBL/GenBank/DDBJ whole genome shotgun (WGS) entry which is preliminary data.</text>
</comment>
<keyword evidence="6" id="KW-1185">Reference proteome</keyword>
<accession>A0AAV5A9C5</accession>
<evidence type="ECO:0000313" key="5">
    <source>
        <dbReference type="EMBL" id="GJJ10068.1"/>
    </source>
</evidence>
<feature type="region of interest" description="Disordered" evidence="3">
    <location>
        <begin position="572"/>
        <end position="596"/>
    </location>
</feature>
<gene>
    <name evidence="5" type="ORF">Clacol_004294</name>
</gene>
<dbReference type="GO" id="GO:0005634">
    <property type="term" value="C:nucleus"/>
    <property type="evidence" value="ECO:0007669"/>
    <property type="project" value="UniProtKB-SubCell"/>
</dbReference>
<dbReference type="AlphaFoldDB" id="A0AAV5A9C5"/>
<feature type="domain" description="Xylanolytic transcriptional activator regulatory" evidence="4">
    <location>
        <begin position="282"/>
        <end position="356"/>
    </location>
</feature>
<dbReference type="SMART" id="SM00906">
    <property type="entry name" value="Fungal_trans"/>
    <property type="match status" value="1"/>
</dbReference>
<dbReference type="GO" id="GO:0008270">
    <property type="term" value="F:zinc ion binding"/>
    <property type="evidence" value="ECO:0007669"/>
    <property type="project" value="InterPro"/>
</dbReference>
<dbReference type="InterPro" id="IPR050613">
    <property type="entry name" value="Sec_Metabolite_Reg"/>
</dbReference>
<dbReference type="GO" id="GO:0003677">
    <property type="term" value="F:DNA binding"/>
    <property type="evidence" value="ECO:0007669"/>
    <property type="project" value="InterPro"/>
</dbReference>
<organism evidence="5 6">
    <name type="scientific">Clathrus columnatus</name>
    <dbReference type="NCBI Taxonomy" id="1419009"/>
    <lineage>
        <taxon>Eukaryota</taxon>
        <taxon>Fungi</taxon>
        <taxon>Dikarya</taxon>
        <taxon>Basidiomycota</taxon>
        <taxon>Agaricomycotina</taxon>
        <taxon>Agaricomycetes</taxon>
        <taxon>Phallomycetidae</taxon>
        <taxon>Phallales</taxon>
        <taxon>Clathraceae</taxon>
        <taxon>Clathrus</taxon>
    </lineage>
</organism>
<evidence type="ECO:0000256" key="3">
    <source>
        <dbReference type="SAM" id="MobiDB-lite"/>
    </source>
</evidence>
<proteinExistence type="predicted"/>
<dbReference type="PANTHER" id="PTHR31001">
    <property type="entry name" value="UNCHARACTERIZED TRANSCRIPTIONAL REGULATORY PROTEIN"/>
    <property type="match status" value="1"/>
</dbReference>
<evidence type="ECO:0000313" key="6">
    <source>
        <dbReference type="Proteomes" id="UP001050691"/>
    </source>
</evidence>
<comment type="subcellular location">
    <subcellularLocation>
        <location evidence="1">Nucleus</location>
    </subcellularLocation>
</comment>
<evidence type="ECO:0000259" key="4">
    <source>
        <dbReference type="SMART" id="SM00906"/>
    </source>
</evidence>
<reference evidence="5" key="1">
    <citation type="submission" date="2021-10" db="EMBL/GenBank/DDBJ databases">
        <title>De novo Genome Assembly of Clathrus columnatus (Basidiomycota, Fungi) Using Illumina and Nanopore Sequence Data.</title>
        <authorList>
            <person name="Ogiso-Tanaka E."/>
            <person name="Itagaki H."/>
            <person name="Hosoya T."/>
            <person name="Hosaka K."/>
        </authorList>
    </citation>
    <scope>NUCLEOTIDE SEQUENCE</scope>
    <source>
        <strain evidence="5">MO-923</strain>
    </source>
</reference>
<dbReference type="GO" id="GO:0006351">
    <property type="term" value="P:DNA-templated transcription"/>
    <property type="evidence" value="ECO:0007669"/>
    <property type="project" value="InterPro"/>
</dbReference>